<name>D2SAI4_GEOOG</name>
<dbReference type="eggNOG" id="COG4870">
    <property type="taxonomic scope" value="Bacteria"/>
</dbReference>
<dbReference type="EMBL" id="CP001867">
    <property type="protein sequence ID" value="ADB73913.1"/>
    <property type="molecule type" value="Genomic_DNA"/>
</dbReference>
<reference evidence="3" key="2">
    <citation type="submission" date="2010-01" db="EMBL/GenBank/DDBJ databases">
        <title>The complete genome of Geodermatophilus obscurus DSM 43160.</title>
        <authorList>
            <consortium name="US DOE Joint Genome Institute (JGI-PGF)"/>
            <person name="Lucas S."/>
            <person name="Copeland A."/>
            <person name="Lapidus A."/>
            <person name="Glavina del Rio T."/>
            <person name="Dalin E."/>
            <person name="Tice H."/>
            <person name="Bruce D."/>
            <person name="Goodwin L."/>
            <person name="Pitluck S."/>
            <person name="Kyrpides N."/>
            <person name="Mavromatis K."/>
            <person name="Ivanova N."/>
            <person name="Munk A.C."/>
            <person name="Brettin T."/>
            <person name="Detter J.C."/>
            <person name="Han C."/>
            <person name="Larimer F."/>
            <person name="Land M."/>
            <person name="Hauser L."/>
            <person name="Markowitz V."/>
            <person name="Cheng J.-F."/>
            <person name="Hugenholtz P."/>
            <person name="Woyke T."/>
            <person name="Wu D."/>
            <person name="Jando M."/>
            <person name="Schneider S."/>
            <person name="Klenk H.-P."/>
            <person name="Eisen J.A."/>
        </authorList>
    </citation>
    <scope>NUCLEOTIDE SEQUENCE [LARGE SCALE GENOMIC DNA]</scope>
    <source>
        <strain evidence="3">ATCC 25078 / DSM 43160 / JCM 3152 / KCC A-0152 / KCTC 9177 / NBRC 13315 / NRRL B-3577 / G-20</strain>
    </source>
</reference>
<accession>D2SAI4</accession>
<dbReference type="KEGG" id="gob:Gobs_1157"/>
<keyword evidence="3" id="KW-1185">Reference proteome</keyword>
<sequence length="491" mass="52470">MTHDSPLAAHDENPATTDSELVFNGVDGTTGGYLFPPTPAASLAALVRGEQLAGDAVDELQSRSAADEADFGIAFGHDPEDLAQSGWGLVAPVGLAPDVLEALTPLRELRRRQAGDLYREFLGDYGVQPGEGKQQWLARHGMGPSPANPAKVPYYLLLVGDPEAIPYRFQYQLDVQYAVGRVAFNTAEEYDNYARTVVQRESTMASGPRSVALFGPQNLADRSTNLSRRLLVEPLAEELIAARERFPKLADLRVGSAVADKATKAQLLDLLTSDSAPEVLFTAGHGVGFPAQDTRQREAQGALICQEWPGPLLSAGAMTDDYYLSAADIDLTTLVRPAVVFSFACFGGGTPVENDFAHQGTGPAAMAARPFVARLPQRLLGSPAGGALAFLGHVERAWGCSFTWPGAGAQRVVFHSALLAVLSGWRVGHAMEFFDERYAELSADLNETLEGVRKDGRNVPDSELAGAWTANNDARSYVVVGDPAARLPVAP</sequence>
<evidence type="ECO:0000256" key="1">
    <source>
        <dbReference type="SAM" id="MobiDB-lite"/>
    </source>
</evidence>
<dbReference type="HOGENOM" id="CLU_027410_0_0_11"/>
<dbReference type="Proteomes" id="UP000001382">
    <property type="component" value="Chromosome"/>
</dbReference>
<feature type="region of interest" description="Disordered" evidence="1">
    <location>
        <begin position="1"/>
        <end position="23"/>
    </location>
</feature>
<reference evidence="2 3" key="1">
    <citation type="journal article" date="2010" name="Stand. Genomic Sci.">
        <title>Complete genome sequence of Geodermatophilus obscurus type strain (G-20).</title>
        <authorList>
            <person name="Ivanova N."/>
            <person name="Sikorski J."/>
            <person name="Jando M."/>
            <person name="Munk C."/>
            <person name="Lapidus A."/>
            <person name="Glavina Del Rio T."/>
            <person name="Copeland A."/>
            <person name="Tice H."/>
            <person name="Cheng J.-F."/>
            <person name="Lucas S."/>
            <person name="Chen F."/>
            <person name="Nolan M."/>
            <person name="Bruce D."/>
            <person name="Goodwin L."/>
            <person name="Pitluck S."/>
            <person name="Mavromatis K."/>
            <person name="Mikhailova N."/>
            <person name="Pati A."/>
            <person name="Chen A."/>
            <person name="Palaniappan K."/>
            <person name="Land M."/>
            <person name="Hauser L."/>
            <person name="Chang Y.-J."/>
            <person name="Jeffries C.D."/>
            <person name="Meincke L."/>
            <person name="Brettin T."/>
            <person name="Detter J.C."/>
            <person name="Detter J.C."/>
            <person name="Rohde M."/>
            <person name="Goeker M."/>
            <person name="Bristow J."/>
            <person name="Eisen J.A."/>
            <person name="Markowitz V."/>
            <person name="Hugenholtz P."/>
            <person name="Kyrpides N.C."/>
            <person name="Klenk H.-P."/>
        </authorList>
    </citation>
    <scope>NUCLEOTIDE SEQUENCE [LARGE SCALE GENOMIC DNA]</scope>
    <source>
        <strain evidence="3">ATCC 25078 / DSM 43160 / JCM 3152 / KCC A-0152 / KCTC 9177 / NBRC 13315 / NRRL B-3577 / G-20</strain>
    </source>
</reference>
<protein>
    <submittedName>
        <fullName evidence="2">Uncharacterized protein</fullName>
    </submittedName>
</protein>
<evidence type="ECO:0000313" key="3">
    <source>
        <dbReference type="Proteomes" id="UP000001382"/>
    </source>
</evidence>
<gene>
    <name evidence="2" type="ordered locus">Gobs_1157</name>
</gene>
<dbReference type="OrthoDB" id="3078209at2"/>
<evidence type="ECO:0000313" key="2">
    <source>
        <dbReference type="EMBL" id="ADB73913.1"/>
    </source>
</evidence>
<dbReference type="STRING" id="526225.Gobs_1157"/>
<feature type="compositionally biased region" description="Basic and acidic residues" evidence="1">
    <location>
        <begin position="1"/>
        <end position="13"/>
    </location>
</feature>
<organism evidence="2 3">
    <name type="scientific">Geodermatophilus obscurus (strain ATCC 25078 / DSM 43160 / JCM 3152 / CCUG 61914 / KCC A-0152 / KCTC 9177 / NBRC 13315 / NRRL B-3577 / G-20)</name>
    <dbReference type="NCBI Taxonomy" id="526225"/>
    <lineage>
        <taxon>Bacteria</taxon>
        <taxon>Bacillati</taxon>
        <taxon>Actinomycetota</taxon>
        <taxon>Actinomycetes</taxon>
        <taxon>Geodermatophilales</taxon>
        <taxon>Geodermatophilaceae</taxon>
        <taxon>Geodermatophilus</taxon>
    </lineage>
</organism>
<proteinExistence type="predicted"/>
<dbReference type="AlphaFoldDB" id="D2SAI4"/>